<sequence length="555" mass="62525">MKRPVIAIGLDAADPVLLENWMSQGHLENLRRLREQGAYTHLNTFDYYRAETPWTTFLTGCSPEQTGYWAPLKLREGTYKVEEVNAYDFQEFSPFYALGEDFRVAVFDMPQSALAENVNGLQVLAWGAHSALTPSHSQPAELLDDLIKKYGEHPAFNQDNANCLDLAGLAELQKKLEIGIARRSAICQDLLQQENWDLFLTIFGETHSAGHYFWHLSQPEHPLYDVLNAKSGPDRLLETFVAVDKAIGEILSKAPKDATVLVFAAHGMGTNVMDLPSMFFLPELVYRHSFPGKYGIAKGDLNTTPGEAIADAKTKKCWLRAMWNLKYETNPLKMFLRKNLPLKVFHQLEMLFGGRPTPDLISPFELQEQGDPIYFQPALWYQPFWSQMKAFAIPSYSEGYIRINLQGREPNGIVTLDEYDAVCDELTQMLYQLKDARTGQPMVQKIIRTRQDASDRNPKLPDADLVVIWQEENATDVVDSPEFGRIGPVPHNRTGSHRARGFFLAKSPDITPGSELPVGHALDLAPTILELMGARIPEYYQGKPMLEKPVAAAVV</sequence>
<proteinExistence type="predicted"/>
<dbReference type="SUPFAM" id="SSF53649">
    <property type="entry name" value="Alkaline phosphatase-like"/>
    <property type="match status" value="1"/>
</dbReference>
<dbReference type="InterPro" id="IPR017850">
    <property type="entry name" value="Alkaline_phosphatase_core_sf"/>
</dbReference>
<name>A0ABV4YHY8_9CYAN</name>
<dbReference type="RefSeq" id="WP_413259765.1">
    <property type="nucleotide sequence ID" value="NZ_JBHFNS010000087.1"/>
</dbReference>
<evidence type="ECO:0000313" key="2">
    <source>
        <dbReference type="Proteomes" id="UP001576776"/>
    </source>
</evidence>
<dbReference type="EMBL" id="JBHFNS010000087">
    <property type="protein sequence ID" value="MFB2938283.1"/>
    <property type="molecule type" value="Genomic_DNA"/>
</dbReference>
<evidence type="ECO:0000313" key="1">
    <source>
        <dbReference type="EMBL" id="MFB2938283.1"/>
    </source>
</evidence>
<keyword evidence="2" id="KW-1185">Reference proteome</keyword>
<organism evidence="1 2">
    <name type="scientific">Floridaenema fluviatile BLCC-F154</name>
    <dbReference type="NCBI Taxonomy" id="3153640"/>
    <lineage>
        <taxon>Bacteria</taxon>
        <taxon>Bacillati</taxon>
        <taxon>Cyanobacteriota</taxon>
        <taxon>Cyanophyceae</taxon>
        <taxon>Oscillatoriophycideae</taxon>
        <taxon>Aerosakkonematales</taxon>
        <taxon>Aerosakkonemataceae</taxon>
        <taxon>Floridanema</taxon>
        <taxon>Floridanema fluviatile</taxon>
    </lineage>
</organism>
<reference evidence="1 2" key="1">
    <citation type="submission" date="2024-09" db="EMBL/GenBank/DDBJ databases">
        <title>Floridaenema gen nov. (Aerosakkonemataceae, Aerosakkonematales ord. nov., Cyanobacteria) from benthic tropical and subtropical fresh waters, with the description of four new species.</title>
        <authorList>
            <person name="Moretto J.A."/>
            <person name="Berthold D.E."/>
            <person name="Lefler F.W."/>
            <person name="Huang I.-S."/>
            <person name="Laughinghouse H. IV."/>
        </authorList>
    </citation>
    <scope>NUCLEOTIDE SEQUENCE [LARGE SCALE GENOMIC DNA]</scope>
    <source>
        <strain evidence="1 2">BLCC-F154</strain>
    </source>
</reference>
<comment type="caution">
    <text evidence="1">The sequence shown here is derived from an EMBL/GenBank/DDBJ whole genome shotgun (WGS) entry which is preliminary data.</text>
</comment>
<dbReference type="Gene3D" id="3.40.720.10">
    <property type="entry name" value="Alkaline Phosphatase, subunit A"/>
    <property type="match status" value="2"/>
</dbReference>
<dbReference type="InterPro" id="IPR002591">
    <property type="entry name" value="Phosphodiest/P_Trfase"/>
</dbReference>
<dbReference type="Pfam" id="PF01663">
    <property type="entry name" value="Phosphodiest"/>
    <property type="match status" value="1"/>
</dbReference>
<gene>
    <name evidence="1" type="ORF">ACE1B6_23805</name>
</gene>
<protein>
    <submittedName>
        <fullName evidence="1">Alkaline phosphatase family protein</fullName>
    </submittedName>
</protein>
<dbReference type="Proteomes" id="UP001576776">
    <property type="component" value="Unassembled WGS sequence"/>
</dbReference>
<accession>A0ABV4YHY8</accession>